<keyword evidence="5 8" id="KW-1133">Transmembrane helix</keyword>
<dbReference type="AlphaFoldDB" id="A0A9X1N9U3"/>
<dbReference type="InterPro" id="IPR023408">
    <property type="entry name" value="MscS_beta-dom_sf"/>
</dbReference>
<proteinExistence type="inferred from homology"/>
<dbReference type="InterPro" id="IPR010920">
    <property type="entry name" value="LSM_dom_sf"/>
</dbReference>
<evidence type="ECO:0000313" key="12">
    <source>
        <dbReference type="EMBL" id="MCD5310193.1"/>
    </source>
</evidence>
<reference evidence="12" key="1">
    <citation type="submission" date="2021-11" db="EMBL/GenBank/DDBJ databases">
        <title>Streptomyces corallinus and Kineosporia corallina sp. nov., two new coral-derived marine actinobacteria.</title>
        <authorList>
            <person name="Buangrab K."/>
            <person name="Sutthacheep M."/>
            <person name="Yeemin T."/>
            <person name="Harunari E."/>
            <person name="Igarashi Y."/>
            <person name="Sripreechasak P."/>
            <person name="Kanchanasin P."/>
            <person name="Tanasupawat S."/>
            <person name="Phongsopitanun W."/>
        </authorList>
    </citation>
    <scope>NUCLEOTIDE SEQUENCE</scope>
    <source>
        <strain evidence="12">JCM 31032</strain>
    </source>
</reference>
<sequence>MFAAPLVAAHTQIGALLSTSTPDPSGTGSPSPTETVSPTPTASPEPTGSSLTETWQNAFDAAQKSASEKACSPDDFSICGVTLRITGNDRLGQWLEILIGGPLRIAFIILIGWVIRKVVHRLIGRLSDRIVAGNTAVGKSFAGEEAEEGADDAVVRKVAPPLVTRRRARAKTLAQVLRSITTVIIFIVTSLMVLDELGLPITPLLASFSVIGVALGLGAQSVVRDILAGMFMILEDQYGVGDSVNVGEASGVVEAVGLRVTQLRDINGTVWYVRNGEILSVGNSSQGWSRAVIDVNVGFEEDIDHVEEVLEAIAADLRADPKFAAVIMEDPEVWGVETVTPDSVVVRLVIKTFPDQSPPVAREMRRRIRVRFAREGIWQHSTTRTMIVNSGEPMPAGRPGQPAYGSPAAPSDEHSPTSGETSSKRHPEERELGR</sequence>
<feature type="region of interest" description="Disordered" evidence="7">
    <location>
        <begin position="17"/>
        <end position="50"/>
    </location>
</feature>
<feature type="transmembrane region" description="Helical" evidence="8">
    <location>
        <begin position="97"/>
        <end position="115"/>
    </location>
</feature>
<dbReference type="Gene3D" id="2.30.30.60">
    <property type="match status" value="1"/>
</dbReference>
<feature type="region of interest" description="Disordered" evidence="7">
    <location>
        <begin position="384"/>
        <end position="434"/>
    </location>
</feature>
<protein>
    <submittedName>
        <fullName evidence="12">Mechanosensitive ion channel</fullName>
    </submittedName>
</protein>
<dbReference type="Pfam" id="PF00924">
    <property type="entry name" value="MS_channel_2nd"/>
    <property type="match status" value="1"/>
</dbReference>
<dbReference type="SUPFAM" id="SSF82861">
    <property type="entry name" value="Mechanosensitive channel protein MscS (YggB), transmembrane region"/>
    <property type="match status" value="1"/>
</dbReference>
<comment type="similarity">
    <text evidence="2">Belongs to the MscS (TC 1.A.23) family.</text>
</comment>
<dbReference type="Gene3D" id="1.10.287.1260">
    <property type="match status" value="1"/>
</dbReference>
<evidence type="ECO:0000256" key="8">
    <source>
        <dbReference type="SAM" id="Phobius"/>
    </source>
</evidence>
<name>A0A9X1N9U3_9ACTN</name>
<evidence type="ECO:0000256" key="5">
    <source>
        <dbReference type="ARBA" id="ARBA00022989"/>
    </source>
</evidence>
<accession>A0A9X1N9U3</accession>
<evidence type="ECO:0000256" key="1">
    <source>
        <dbReference type="ARBA" id="ARBA00004651"/>
    </source>
</evidence>
<dbReference type="RefSeq" id="WP_231439120.1">
    <property type="nucleotide sequence ID" value="NZ_JAJOMB010000002.1"/>
</dbReference>
<keyword evidence="3" id="KW-1003">Cell membrane</keyword>
<dbReference type="InterPro" id="IPR049142">
    <property type="entry name" value="MS_channel_1st"/>
</dbReference>
<dbReference type="InterPro" id="IPR011014">
    <property type="entry name" value="MscS_channel_TM-2"/>
</dbReference>
<evidence type="ECO:0000256" key="6">
    <source>
        <dbReference type="ARBA" id="ARBA00023136"/>
    </source>
</evidence>
<dbReference type="Pfam" id="PF21082">
    <property type="entry name" value="MS_channel_3rd"/>
    <property type="match status" value="1"/>
</dbReference>
<feature type="transmembrane region" description="Helical" evidence="8">
    <location>
        <begin position="200"/>
        <end position="223"/>
    </location>
</feature>
<evidence type="ECO:0000256" key="3">
    <source>
        <dbReference type="ARBA" id="ARBA00022475"/>
    </source>
</evidence>
<evidence type="ECO:0000256" key="4">
    <source>
        <dbReference type="ARBA" id="ARBA00022692"/>
    </source>
</evidence>
<dbReference type="Proteomes" id="UP001138997">
    <property type="component" value="Unassembled WGS sequence"/>
</dbReference>
<gene>
    <name evidence="12" type="ORF">LR394_04745</name>
</gene>
<dbReference type="PANTHER" id="PTHR30460:SF0">
    <property type="entry name" value="MODERATE CONDUCTANCE MECHANOSENSITIVE CHANNEL YBIO"/>
    <property type="match status" value="1"/>
</dbReference>
<evidence type="ECO:0000259" key="9">
    <source>
        <dbReference type="Pfam" id="PF00924"/>
    </source>
</evidence>
<dbReference type="SUPFAM" id="SSF50182">
    <property type="entry name" value="Sm-like ribonucleoproteins"/>
    <property type="match status" value="1"/>
</dbReference>
<dbReference type="PANTHER" id="PTHR30460">
    <property type="entry name" value="MODERATE CONDUCTANCE MECHANOSENSITIVE CHANNEL YBIO"/>
    <property type="match status" value="1"/>
</dbReference>
<dbReference type="InterPro" id="IPR049278">
    <property type="entry name" value="MS_channel_C"/>
</dbReference>
<evidence type="ECO:0000313" key="13">
    <source>
        <dbReference type="Proteomes" id="UP001138997"/>
    </source>
</evidence>
<dbReference type="EMBL" id="JAJOMB010000002">
    <property type="protein sequence ID" value="MCD5310193.1"/>
    <property type="molecule type" value="Genomic_DNA"/>
</dbReference>
<keyword evidence="13" id="KW-1185">Reference proteome</keyword>
<keyword evidence="4 8" id="KW-0812">Transmembrane</keyword>
<feature type="domain" description="Mechanosensitive ion channel MscS C-terminal" evidence="10">
    <location>
        <begin position="292"/>
        <end position="377"/>
    </location>
</feature>
<evidence type="ECO:0000256" key="2">
    <source>
        <dbReference type="ARBA" id="ARBA00008017"/>
    </source>
</evidence>
<feature type="compositionally biased region" description="Low complexity" evidence="7">
    <location>
        <begin position="18"/>
        <end position="50"/>
    </location>
</feature>
<dbReference type="GO" id="GO:0008381">
    <property type="term" value="F:mechanosensitive monoatomic ion channel activity"/>
    <property type="evidence" value="ECO:0007669"/>
    <property type="project" value="InterPro"/>
</dbReference>
<feature type="transmembrane region" description="Helical" evidence="8">
    <location>
        <begin position="176"/>
        <end position="194"/>
    </location>
</feature>
<feature type="domain" description="Mechanosensitive ion channel transmembrane helices 2/3" evidence="11">
    <location>
        <begin position="180"/>
        <end position="220"/>
    </location>
</feature>
<dbReference type="InterPro" id="IPR045276">
    <property type="entry name" value="YbiO_bact"/>
</dbReference>
<comment type="subcellular location">
    <subcellularLocation>
        <location evidence="1">Cell membrane</location>
        <topology evidence="1">Multi-pass membrane protein</topology>
    </subcellularLocation>
</comment>
<dbReference type="Pfam" id="PF21088">
    <property type="entry name" value="MS_channel_1st"/>
    <property type="match status" value="1"/>
</dbReference>
<dbReference type="Gene3D" id="3.30.70.100">
    <property type="match status" value="1"/>
</dbReference>
<feature type="domain" description="Mechanosensitive ion channel MscS" evidence="9">
    <location>
        <begin position="222"/>
        <end position="285"/>
    </location>
</feature>
<organism evidence="12 13">
    <name type="scientific">Kineosporia babensis</name>
    <dbReference type="NCBI Taxonomy" id="499548"/>
    <lineage>
        <taxon>Bacteria</taxon>
        <taxon>Bacillati</taxon>
        <taxon>Actinomycetota</taxon>
        <taxon>Actinomycetes</taxon>
        <taxon>Kineosporiales</taxon>
        <taxon>Kineosporiaceae</taxon>
        <taxon>Kineosporia</taxon>
    </lineage>
</organism>
<dbReference type="FunFam" id="2.30.30.60:FF:000001">
    <property type="entry name" value="MscS Mechanosensitive ion channel"/>
    <property type="match status" value="1"/>
</dbReference>
<dbReference type="SUPFAM" id="SSF82689">
    <property type="entry name" value="Mechanosensitive channel protein MscS (YggB), C-terminal domain"/>
    <property type="match status" value="1"/>
</dbReference>
<keyword evidence="6 8" id="KW-0472">Membrane</keyword>
<dbReference type="GO" id="GO:0005886">
    <property type="term" value="C:plasma membrane"/>
    <property type="evidence" value="ECO:0007669"/>
    <property type="project" value="UniProtKB-SubCell"/>
</dbReference>
<dbReference type="InterPro" id="IPR006685">
    <property type="entry name" value="MscS_channel_2nd"/>
</dbReference>
<evidence type="ECO:0000259" key="11">
    <source>
        <dbReference type="Pfam" id="PF21088"/>
    </source>
</evidence>
<dbReference type="InterPro" id="IPR011066">
    <property type="entry name" value="MscS_channel_C_sf"/>
</dbReference>
<comment type="caution">
    <text evidence="12">The sequence shown here is derived from an EMBL/GenBank/DDBJ whole genome shotgun (WGS) entry which is preliminary data.</text>
</comment>
<feature type="compositionally biased region" description="Basic and acidic residues" evidence="7">
    <location>
        <begin position="422"/>
        <end position="434"/>
    </location>
</feature>
<evidence type="ECO:0000256" key="7">
    <source>
        <dbReference type="SAM" id="MobiDB-lite"/>
    </source>
</evidence>
<evidence type="ECO:0000259" key="10">
    <source>
        <dbReference type="Pfam" id="PF21082"/>
    </source>
</evidence>